<protein>
    <submittedName>
        <fullName evidence="13">DNA repair MMS21</fullName>
    </submittedName>
</protein>
<evidence type="ECO:0000256" key="11">
    <source>
        <dbReference type="SAM" id="MobiDB-lite"/>
    </source>
</evidence>
<comment type="caution">
    <text evidence="13">The sequence shown here is derived from an EMBL/GenBank/DDBJ whole genome shotgun (WGS) entry which is preliminary data.</text>
</comment>
<evidence type="ECO:0000256" key="9">
    <source>
        <dbReference type="ARBA" id="ARBA00023242"/>
    </source>
</evidence>
<feature type="region of interest" description="Disordered" evidence="11">
    <location>
        <begin position="99"/>
        <end position="125"/>
    </location>
</feature>
<keyword evidence="4" id="KW-0808">Transferase</keyword>
<evidence type="ECO:0000313" key="13">
    <source>
        <dbReference type="EMBL" id="KAF4466077.1"/>
    </source>
</evidence>
<dbReference type="PANTHER" id="PTHR21330">
    <property type="entry name" value="E3 SUMO-PROTEIN LIGASE NSE2"/>
    <property type="match status" value="1"/>
</dbReference>
<evidence type="ECO:0000256" key="2">
    <source>
        <dbReference type="ARBA" id="ARBA00004718"/>
    </source>
</evidence>
<dbReference type="InterPro" id="IPR004181">
    <property type="entry name" value="Znf_MIZ"/>
</dbReference>
<reference evidence="13 14" key="1">
    <citation type="submission" date="2020-01" db="EMBL/GenBank/DDBJ databases">
        <title>Identification and distribution of gene clusters putatively required for synthesis of sphingolipid metabolism inhibitors in phylogenetically diverse species of the filamentous fungus Fusarium.</title>
        <authorList>
            <person name="Kim H.-S."/>
            <person name="Busman M."/>
            <person name="Brown D.W."/>
            <person name="Divon H."/>
            <person name="Uhlig S."/>
            <person name="Proctor R.H."/>
        </authorList>
    </citation>
    <scope>NUCLEOTIDE SEQUENCE [LARGE SCALE GENOMIC DNA]</scope>
    <source>
        <strain evidence="13 14">NRRL 20459</strain>
    </source>
</reference>
<evidence type="ECO:0000259" key="12">
    <source>
        <dbReference type="PROSITE" id="PS51044"/>
    </source>
</evidence>
<dbReference type="GO" id="GO:0000724">
    <property type="term" value="P:double-strand break repair via homologous recombination"/>
    <property type="evidence" value="ECO:0007669"/>
    <property type="project" value="InterPro"/>
</dbReference>
<evidence type="ECO:0000256" key="5">
    <source>
        <dbReference type="ARBA" id="ARBA00022723"/>
    </source>
</evidence>
<dbReference type="Gene3D" id="3.30.40.10">
    <property type="entry name" value="Zinc/RING finger domain, C3HC4 (zinc finger)"/>
    <property type="match status" value="1"/>
</dbReference>
<accession>A0A8H4LDK9</accession>
<keyword evidence="6 10" id="KW-0863">Zinc-finger</keyword>
<feature type="domain" description="SP-RING-type" evidence="12">
    <location>
        <begin position="337"/>
        <end position="422"/>
    </location>
</feature>
<feature type="compositionally biased region" description="Low complexity" evidence="11">
    <location>
        <begin position="30"/>
        <end position="42"/>
    </location>
</feature>
<sequence>MDPSITSHHLSQTQPAFGQADELAELADAELAQTQTQTEQATRSMTVASQSQHRRNQTRQGKEEPRCPSSATPSHNRRILPNRTLVPLAMSRRLLNRSGASVASSSSTTALPEYEPPSCPLSDAARRDIDSLSNTRTTAVYQQQLNDSVRLLGFSVGDLHERLREQRERVAAQRAKKEERGAEKSPEEERLEKHLADLEARVNALTDSSEKAIRDLIDRRAELEDEAGIIGELYSTAVAEASENLPDAGEDVKYPAAPSVLERFNTLRAQKKADYTDLSVHQRYALNNDYAAFKKLWHDAMAGEEGPPLPDASRWFGPDGQPVTHISAGAGAVDDDDDDDIAVAREIISINCPLTLQPMEQPYSNRKCKHTFEKAALLEYLPVRGEAQCPQSGCSQKFSRARFDHDFYLDQAMMRRIKRTRQAQEQAGMDEDEDDGEGDDDVRVRSEQPIPGRPLKRERMAT</sequence>
<name>A0A8H4LDK9_9HYPO</name>
<dbReference type="Proteomes" id="UP000554235">
    <property type="component" value="Unassembled WGS sequence"/>
</dbReference>
<dbReference type="GO" id="GO:0008270">
    <property type="term" value="F:zinc ion binding"/>
    <property type="evidence" value="ECO:0007669"/>
    <property type="project" value="UniProtKB-KW"/>
</dbReference>
<feature type="region of interest" description="Disordered" evidence="11">
    <location>
        <begin position="167"/>
        <end position="190"/>
    </location>
</feature>
<dbReference type="InterPro" id="IPR013083">
    <property type="entry name" value="Znf_RING/FYVE/PHD"/>
</dbReference>
<keyword evidence="7" id="KW-0833">Ubl conjugation pathway</keyword>
<dbReference type="PROSITE" id="PS51044">
    <property type="entry name" value="ZF_SP_RING"/>
    <property type="match status" value="1"/>
</dbReference>
<evidence type="ECO:0000256" key="7">
    <source>
        <dbReference type="ARBA" id="ARBA00022786"/>
    </source>
</evidence>
<evidence type="ECO:0000256" key="8">
    <source>
        <dbReference type="ARBA" id="ARBA00022833"/>
    </source>
</evidence>
<evidence type="ECO:0000256" key="10">
    <source>
        <dbReference type="PROSITE-ProRule" id="PRU00452"/>
    </source>
</evidence>
<comment type="pathway">
    <text evidence="2">Protein modification; protein sumoylation.</text>
</comment>
<dbReference type="AlphaFoldDB" id="A0A8H4LDK9"/>
<keyword evidence="5" id="KW-0479">Metal-binding</keyword>
<dbReference type="InterPro" id="IPR026846">
    <property type="entry name" value="Nse2(Mms21)"/>
</dbReference>
<organism evidence="13 14">
    <name type="scientific">Fusarium albosuccineum</name>
    <dbReference type="NCBI Taxonomy" id="1237068"/>
    <lineage>
        <taxon>Eukaryota</taxon>
        <taxon>Fungi</taxon>
        <taxon>Dikarya</taxon>
        <taxon>Ascomycota</taxon>
        <taxon>Pezizomycotina</taxon>
        <taxon>Sordariomycetes</taxon>
        <taxon>Hypocreomycetidae</taxon>
        <taxon>Hypocreales</taxon>
        <taxon>Nectriaceae</taxon>
        <taxon>Fusarium</taxon>
        <taxon>Fusarium decemcellulare species complex</taxon>
    </lineage>
</organism>
<dbReference type="CDD" id="cd16651">
    <property type="entry name" value="SPL-RING_NSE2"/>
    <property type="match status" value="1"/>
</dbReference>
<keyword evidence="8" id="KW-0862">Zinc</keyword>
<proteinExistence type="inferred from homology"/>
<evidence type="ECO:0000313" key="14">
    <source>
        <dbReference type="Proteomes" id="UP000554235"/>
    </source>
</evidence>
<dbReference type="SUPFAM" id="SSF57850">
    <property type="entry name" value="RING/U-box"/>
    <property type="match status" value="1"/>
</dbReference>
<gene>
    <name evidence="13" type="ORF">FALBO_7064</name>
</gene>
<dbReference type="Pfam" id="PF11789">
    <property type="entry name" value="zf-Nse"/>
    <property type="match status" value="1"/>
</dbReference>
<evidence type="ECO:0000256" key="3">
    <source>
        <dbReference type="ARBA" id="ARBA00008212"/>
    </source>
</evidence>
<dbReference type="EMBL" id="JAADYS010000934">
    <property type="protein sequence ID" value="KAF4466077.1"/>
    <property type="molecule type" value="Genomic_DNA"/>
</dbReference>
<dbReference type="GO" id="GO:0061665">
    <property type="term" value="F:SUMO ligase activity"/>
    <property type="evidence" value="ECO:0007669"/>
    <property type="project" value="TreeGrafter"/>
</dbReference>
<feature type="compositionally biased region" description="Acidic residues" evidence="11">
    <location>
        <begin position="428"/>
        <end position="440"/>
    </location>
</feature>
<comment type="similarity">
    <text evidence="3">Belongs to the NSE2 family.</text>
</comment>
<evidence type="ECO:0000256" key="4">
    <source>
        <dbReference type="ARBA" id="ARBA00022679"/>
    </source>
</evidence>
<keyword evidence="14" id="KW-1185">Reference proteome</keyword>
<keyword evidence="9" id="KW-0539">Nucleus</keyword>
<dbReference type="OrthoDB" id="26899at2759"/>
<dbReference type="UniPathway" id="UPA00886"/>
<feature type="region of interest" description="Disordered" evidence="11">
    <location>
        <begin position="419"/>
        <end position="462"/>
    </location>
</feature>
<comment type="subcellular location">
    <subcellularLocation>
        <location evidence="1">Nucleus</location>
    </subcellularLocation>
</comment>
<dbReference type="GO" id="GO:0030915">
    <property type="term" value="C:Smc5-Smc6 complex"/>
    <property type="evidence" value="ECO:0007669"/>
    <property type="project" value="InterPro"/>
</dbReference>
<evidence type="ECO:0000256" key="1">
    <source>
        <dbReference type="ARBA" id="ARBA00004123"/>
    </source>
</evidence>
<dbReference type="GO" id="GO:0016925">
    <property type="term" value="P:protein sumoylation"/>
    <property type="evidence" value="ECO:0007669"/>
    <property type="project" value="UniProtKB-UniPathway"/>
</dbReference>
<feature type="region of interest" description="Disordered" evidence="11">
    <location>
        <begin position="30"/>
        <end position="83"/>
    </location>
</feature>
<dbReference type="GO" id="GO:0005634">
    <property type="term" value="C:nucleus"/>
    <property type="evidence" value="ECO:0007669"/>
    <property type="project" value="UniProtKB-SubCell"/>
</dbReference>
<evidence type="ECO:0000256" key="6">
    <source>
        <dbReference type="ARBA" id="ARBA00022771"/>
    </source>
</evidence>
<feature type="compositionally biased region" description="Low complexity" evidence="11">
    <location>
        <begin position="99"/>
        <end position="110"/>
    </location>
</feature>
<dbReference type="PANTHER" id="PTHR21330:SF1">
    <property type="entry name" value="E3 SUMO-PROTEIN LIGASE NSE2"/>
    <property type="match status" value="1"/>
</dbReference>